<dbReference type="PANTHER" id="PTHR46210:SF1">
    <property type="entry name" value="FHA DOMAIN-CONTAINING PROTEIN"/>
    <property type="match status" value="1"/>
</dbReference>
<feature type="domain" description="RING-CH-type" evidence="6">
    <location>
        <begin position="167"/>
        <end position="245"/>
    </location>
</feature>
<dbReference type="SUPFAM" id="SSF49879">
    <property type="entry name" value="SMAD/FHA domain"/>
    <property type="match status" value="1"/>
</dbReference>
<feature type="domain" description="FHA" evidence="5">
    <location>
        <begin position="290"/>
        <end position="339"/>
    </location>
</feature>
<dbReference type="PROSITE" id="PS50006">
    <property type="entry name" value="FHA_DOMAIN"/>
    <property type="match status" value="1"/>
</dbReference>
<dbReference type="CDD" id="cd16495">
    <property type="entry name" value="RING_CH-C4HC3_MARCH"/>
    <property type="match status" value="1"/>
</dbReference>
<evidence type="ECO:0000256" key="3">
    <source>
        <dbReference type="ARBA" id="ARBA00022833"/>
    </source>
</evidence>
<evidence type="ECO:0000256" key="4">
    <source>
        <dbReference type="SAM" id="MobiDB-lite"/>
    </source>
</evidence>
<feature type="compositionally biased region" description="Polar residues" evidence="4">
    <location>
        <begin position="414"/>
        <end position="431"/>
    </location>
</feature>
<accession>A0AAV4LWD8</accession>
<dbReference type="GeneID" id="94195438"/>
<keyword evidence="2" id="KW-0863">Zinc-finger</keyword>
<dbReference type="InterPro" id="IPR011016">
    <property type="entry name" value="Znf_RING-CH"/>
</dbReference>
<evidence type="ECO:0000259" key="6">
    <source>
        <dbReference type="PROSITE" id="PS51292"/>
    </source>
</evidence>
<keyword evidence="3" id="KW-0862">Zinc</keyword>
<dbReference type="Pfam" id="PF12906">
    <property type="entry name" value="RINGv"/>
    <property type="match status" value="1"/>
</dbReference>
<name>A0AAV4LWD8_BABCB</name>
<dbReference type="EMBL" id="BPLF01000003">
    <property type="protein sequence ID" value="GIX63957.1"/>
    <property type="molecule type" value="Genomic_DNA"/>
</dbReference>
<sequence length="645" mass="71088">MFFTGGEVMGPMLRVSTRTWTRDSHDLFDYETQDPKQLSERHFASSYALRLLRLDSTVSPAPFISSPVDAHNAERQGDHLLTVVRRRPGEFTVAPPDRTSGHSMLQHRAWLVVRALPNKRYMLQEHDTVKLGRYRLRVKKIVTKQDLPNFDITSLLDAPVPELTSPVPDGMPIQCRICLSESADDDQLLCPCECKGSIKYVHAECMRRWMYLRSTKDAKDSDQPQKAALVCESTCELCKAPMPPFVRVKGKLVPLIVLPDMTHPFLLLENSPPHESKGTYFISFQDTDFVRLGRGHDASVRIADVSISRNHATIYYEDGKFFLEDQDSKFGTLVMMRRPMSIRLADVMAIQVGRSLIELAVDASLPFVSGCVDIPPLSGCFSFCRELNLNVEHSQSSASLVSVAATPVASTPQSIMDDSVATRSESQTQRSMVRLEPTSPLGRGVDDVAMPSERVAMPVFLPEGAQSAPLNDAAAFHNTIGSGALFGRHSWDSLYADDVSPHVFCSSRGEDPRPGGTSDGVAYLRLIMNTPSRNHLLRNLRYDNGLRSPNRIIPHSEVVFCPPEMQPRGFSMPSSAPNSASGGYFLPDSAFVNLEAAREISGGDTGTSALEGGRLSSTPVADNLRGVMQLMPLGSDPSPSRQVPK</sequence>
<dbReference type="Proteomes" id="UP001497744">
    <property type="component" value="Unassembled WGS sequence"/>
</dbReference>
<dbReference type="InterPro" id="IPR013083">
    <property type="entry name" value="Znf_RING/FYVE/PHD"/>
</dbReference>
<dbReference type="Pfam" id="PF00498">
    <property type="entry name" value="FHA"/>
    <property type="match status" value="1"/>
</dbReference>
<evidence type="ECO:0000256" key="1">
    <source>
        <dbReference type="ARBA" id="ARBA00022723"/>
    </source>
</evidence>
<dbReference type="CDD" id="cd00060">
    <property type="entry name" value="FHA"/>
    <property type="match status" value="1"/>
</dbReference>
<dbReference type="SMART" id="SM00744">
    <property type="entry name" value="RINGv"/>
    <property type="match status" value="1"/>
</dbReference>
<dbReference type="SUPFAM" id="SSF57850">
    <property type="entry name" value="RING/U-box"/>
    <property type="match status" value="1"/>
</dbReference>
<keyword evidence="8" id="KW-1185">Reference proteome</keyword>
<protein>
    <submittedName>
        <fullName evidence="7">FHA domain containing protein, putative</fullName>
    </submittedName>
</protein>
<evidence type="ECO:0000313" key="8">
    <source>
        <dbReference type="Proteomes" id="UP001497744"/>
    </source>
</evidence>
<dbReference type="AlphaFoldDB" id="A0AAV4LWD8"/>
<dbReference type="RefSeq" id="XP_067716026.1">
    <property type="nucleotide sequence ID" value="XM_067859925.1"/>
</dbReference>
<gene>
    <name evidence="7" type="ORF">BcabD6B2_33920</name>
</gene>
<keyword evidence="1" id="KW-0479">Metal-binding</keyword>
<dbReference type="InterPro" id="IPR008984">
    <property type="entry name" value="SMAD_FHA_dom_sf"/>
</dbReference>
<comment type="caution">
    <text evidence="7">The sequence shown here is derived from an EMBL/GenBank/DDBJ whole genome shotgun (WGS) entry which is preliminary data.</text>
</comment>
<dbReference type="GO" id="GO:0008270">
    <property type="term" value="F:zinc ion binding"/>
    <property type="evidence" value="ECO:0007669"/>
    <property type="project" value="UniProtKB-KW"/>
</dbReference>
<evidence type="ECO:0000259" key="5">
    <source>
        <dbReference type="PROSITE" id="PS50006"/>
    </source>
</evidence>
<evidence type="ECO:0000256" key="2">
    <source>
        <dbReference type="ARBA" id="ARBA00022771"/>
    </source>
</evidence>
<proteinExistence type="predicted"/>
<dbReference type="Gene3D" id="2.60.200.20">
    <property type="match status" value="1"/>
</dbReference>
<dbReference type="Gene3D" id="3.30.40.10">
    <property type="entry name" value="Zinc/RING finger domain, C3HC4 (zinc finger)"/>
    <property type="match status" value="1"/>
</dbReference>
<dbReference type="SMART" id="SM00240">
    <property type="entry name" value="FHA"/>
    <property type="match status" value="1"/>
</dbReference>
<dbReference type="PROSITE" id="PS51292">
    <property type="entry name" value="ZF_RING_CH"/>
    <property type="match status" value="1"/>
</dbReference>
<dbReference type="PANTHER" id="PTHR46210">
    <property type="entry name" value="FHA DOMAIN-CONTAINING PROTEIN"/>
    <property type="match status" value="1"/>
</dbReference>
<evidence type="ECO:0000313" key="7">
    <source>
        <dbReference type="EMBL" id="GIX63957.1"/>
    </source>
</evidence>
<reference evidence="7 8" key="1">
    <citation type="submission" date="2021-06" db="EMBL/GenBank/DDBJ databases">
        <title>Genome sequence of Babesia caballi.</title>
        <authorList>
            <person name="Yamagishi J."/>
            <person name="Kidaka T."/>
            <person name="Ochi A."/>
        </authorList>
    </citation>
    <scope>NUCLEOTIDE SEQUENCE [LARGE SCALE GENOMIC DNA]</scope>
    <source>
        <strain evidence="7">USDA-D6B2</strain>
    </source>
</reference>
<organism evidence="7 8">
    <name type="scientific">Babesia caballi</name>
    <dbReference type="NCBI Taxonomy" id="5871"/>
    <lineage>
        <taxon>Eukaryota</taxon>
        <taxon>Sar</taxon>
        <taxon>Alveolata</taxon>
        <taxon>Apicomplexa</taxon>
        <taxon>Aconoidasida</taxon>
        <taxon>Piroplasmida</taxon>
        <taxon>Babesiidae</taxon>
        <taxon>Babesia</taxon>
    </lineage>
</organism>
<dbReference type="InterPro" id="IPR000253">
    <property type="entry name" value="FHA_dom"/>
</dbReference>
<feature type="region of interest" description="Disordered" evidence="4">
    <location>
        <begin position="414"/>
        <end position="444"/>
    </location>
</feature>